<evidence type="ECO:0000256" key="1">
    <source>
        <dbReference type="ARBA" id="ARBA00022553"/>
    </source>
</evidence>
<dbReference type="InterPro" id="IPR039420">
    <property type="entry name" value="WalR-like"/>
</dbReference>
<keyword evidence="2" id="KW-0902">Two-component regulatory system</keyword>
<keyword evidence="4 7" id="KW-0238">DNA-binding</keyword>
<dbReference type="Pfam" id="PF00072">
    <property type="entry name" value="Response_reg"/>
    <property type="match status" value="1"/>
</dbReference>
<evidence type="ECO:0000259" key="8">
    <source>
        <dbReference type="PROSITE" id="PS50110"/>
    </source>
</evidence>
<dbReference type="Gene3D" id="1.10.10.10">
    <property type="entry name" value="Winged helix-like DNA-binding domain superfamily/Winged helix DNA-binding domain"/>
    <property type="match status" value="1"/>
</dbReference>
<keyword evidence="1 6" id="KW-0597">Phosphoprotein</keyword>
<evidence type="ECO:0000313" key="11">
    <source>
        <dbReference type="Proteomes" id="UP001200247"/>
    </source>
</evidence>
<evidence type="ECO:0000256" key="7">
    <source>
        <dbReference type="PROSITE-ProRule" id="PRU01091"/>
    </source>
</evidence>
<dbReference type="GO" id="GO:0000160">
    <property type="term" value="P:phosphorelay signal transduction system"/>
    <property type="evidence" value="ECO:0007669"/>
    <property type="project" value="UniProtKB-KW"/>
</dbReference>
<dbReference type="PROSITE" id="PS51755">
    <property type="entry name" value="OMPR_PHOB"/>
    <property type="match status" value="1"/>
</dbReference>
<dbReference type="RefSeq" id="WP_239894544.1">
    <property type="nucleotide sequence ID" value="NZ_JAJAXM010000040.1"/>
</dbReference>
<sequence>MTDPLLLLEDELELQDELSCFLLARGWNVLAASTIAEAMSLIDRVQMAICDVMLPDGSGFDFVSSLREHSAQCGIVMLTARSGTHDIVTGLHGGADHYLVKPVNLLQLDATLHALARRALRHCWVLEKAALALRSPDGVILELSTGEWQLLSVLAAARGNAVSRKDIVQAQGHEWLEFDQRRLDTQVSRLRQRWRLVAGHELPLKTAHRSGYVLTVEVELA</sequence>
<gene>
    <name evidence="10" type="ORF">LH440_14940</name>
</gene>
<reference evidence="10 11" key="1">
    <citation type="submission" date="2021-10" db="EMBL/GenBank/DDBJ databases">
        <title>Whole-genome sequencing analysis of Laribacter hongkongensis: virulence gene profiles, carbohydrate-active enzyme prediction, and antimicrobial resistance characterization.</title>
        <authorList>
            <person name="Yuan P."/>
            <person name="Zhan Y."/>
            <person name="Chen D."/>
        </authorList>
    </citation>
    <scope>NUCLEOTIDE SEQUENCE [LARGE SCALE GENOMIC DNA]</scope>
    <source>
        <strain evidence="10 11">W67</strain>
    </source>
</reference>
<accession>A0ABD4SVA0</accession>
<dbReference type="PANTHER" id="PTHR48111:SF1">
    <property type="entry name" value="TWO-COMPONENT RESPONSE REGULATOR ORR33"/>
    <property type="match status" value="1"/>
</dbReference>
<dbReference type="SUPFAM" id="SSF46894">
    <property type="entry name" value="C-terminal effector domain of the bipartite response regulators"/>
    <property type="match status" value="1"/>
</dbReference>
<dbReference type="InterPro" id="IPR001867">
    <property type="entry name" value="OmpR/PhoB-type_DNA-bd"/>
</dbReference>
<evidence type="ECO:0000256" key="4">
    <source>
        <dbReference type="ARBA" id="ARBA00023125"/>
    </source>
</evidence>
<dbReference type="SUPFAM" id="SSF52172">
    <property type="entry name" value="CheY-like"/>
    <property type="match status" value="1"/>
</dbReference>
<dbReference type="Pfam" id="PF00486">
    <property type="entry name" value="Trans_reg_C"/>
    <property type="match status" value="1"/>
</dbReference>
<dbReference type="InterPro" id="IPR036388">
    <property type="entry name" value="WH-like_DNA-bd_sf"/>
</dbReference>
<evidence type="ECO:0000256" key="6">
    <source>
        <dbReference type="PROSITE-ProRule" id="PRU00169"/>
    </source>
</evidence>
<dbReference type="SMART" id="SM00862">
    <property type="entry name" value="Trans_reg_C"/>
    <property type="match status" value="1"/>
</dbReference>
<dbReference type="PROSITE" id="PS50110">
    <property type="entry name" value="RESPONSE_REGULATORY"/>
    <property type="match status" value="1"/>
</dbReference>
<dbReference type="InterPro" id="IPR001789">
    <property type="entry name" value="Sig_transdc_resp-reg_receiver"/>
</dbReference>
<name>A0ABD4SVA0_9NEIS</name>
<keyword evidence="5" id="KW-0804">Transcription</keyword>
<evidence type="ECO:0000313" key="10">
    <source>
        <dbReference type="EMBL" id="MCG9027173.1"/>
    </source>
</evidence>
<dbReference type="GO" id="GO:0003677">
    <property type="term" value="F:DNA binding"/>
    <property type="evidence" value="ECO:0007669"/>
    <property type="project" value="UniProtKB-UniRule"/>
</dbReference>
<dbReference type="InterPro" id="IPR016032">
    <property type="entry name" value="Sig_transdc_resp-reg_C-effctor"/>
</dbReference>
<proteinExistence type="predicted"/>
<dbReference type="InterPro" id="IPR011006">
    <property type="entry name" value="CheY-like_superfamily"/>
</dbReference>
<feature type="domain" description="Response regulatory" evidence="8">
    <location>
        <begin position="4"/>
        <end position="116"/>
    </location>
</feature>
<dbReference type="PANTHER" id="PTHR48111">
    <property type="entry name" value="REGULATOR OF RPOS"/>
    <property type="match status" value="1"/>
</dbReference>
<organism evidence="10 11">
    <name type="scientific">Laribacter hongkongensis</name>
    <dbReference type="NCBI Taxonomy" id="168471"/>
    <lineage>
        <taxon>Bacteria</taxon>
        <taxon>Pseudomonadati</taxon>
        <taxon>Pseudomonadota</taxon>
        <taxon>Betaproteobacteria</taxon>
        <taxon>Neisseriales</taxon>
        <taxon>Aquaspirillaceae</taxon>
        <taxon>Laribacter</taxon>
    </lineage>
</organism>
<feature type="modified residue" description="4-aspartylphosphate" evidence="6">
    <location>
        <position position="51"/>
    </location>
</feature>
<dbReference type="SMART" id="SM00448">
    <property type="entry name" value="REC"/>
    <property type="match status" value="1"/>
</dbReference>
<evidence type="ECO:0000256" key="3">
    <source>
        <dbReference type="ARBA" id="ARBA00023015"/>
    </source>
</evidence>
<evidence type="ECO:0000256" key="5">
    <source>
        <dbReference type="ARBA" id="ARBA00023163"/>
    </source>
</evidence>
<evidence type="ECO:0000259" key="9">
    <source>
        <dbReference type="PROSITE" id="PS51755"/>
    </source>
</evidence>
<comment type="caution">
    <text evidence="10">The sequence shown here is derived from an EMBL/GenBank/DDBJ whole genome shotgun (WGS) entry which is preliminary data.</text>
</comment>
<dbReference type="Gene3D" id="3.40.50.2300">
    <property type="match status" value="1"/>
</dbReference>
<protein>
    <submittedName>
        <fullName evidence="10">Response regulator transcription factor</fullName>
    </submittedName>
</protein>
<dbReference type="EMBL" id="JAJAXM010000040">
    <property type="protein sequence ID" value="MCG9027173.1"/>
    <property type="molecule type" value="Genomic_DNA"/>
</dbReference>
<feature type="DNA-binding region" description="OmpR/PhoB-type" evidence="7">
    <location>
        <begin position="116"/>
        <end position="216"/>
    </location>
</feature>
<dbReference type="AlphaFoldDB" id="A0ABD4SVA0"/>
<evidence type="ECO:0000256" key="2">
    <source>
        <dbReference type="ARBA" id="ARBA00023012"/>
    </source>
</evidence>
<dbReference type="Proteomes" id="UP001200247">
    <property type="component" value="Unassembled WGS sequence"/>
</dbReference>
<keyword evidence="3" id="KW-0805">Transcription regulation</keyword>
<feature type="domain" description="OmpR/PhoB-type" evidence="9">
    <location>
        <begin position="116"/>
        <end position="216"/>
    </location>
</feature>